<dbReference type="EMBL" id="HE575324">
    <property type="protein sequence ID" value="CCC95267.1"/>
    <property type="molecule type" value="Genomic_DNA"/>
</dbReference>
<gene>
    <name evidence="1" type="ORF">TCIL3000_11_6930</name>
</gene>
<dbReference type="InterPro" id="IPR032675">
    <property type="entry name" value="LRR_dom_sf"/>
</dbReference>
<dbReference type="SMART" id="SM00368">
    <property type="entry name" value="LRR_RI"/>
    <property type="match status" value="9"/>
</dbReference>
<sequence>MFVSPSTESKTAGDEGLHAAIRAAQLARALQGATIRSHVCANQPINPNSIPFALPPAKWVVPSVAERAEREVMIKIAGADVEAVAKYGLQVSVALPNERQLDAFRAVVPLIHHLKPHPVMNFDDVRNLEQLLDLHDAAVTCLNLGCGAVMPHRHEEAPPSTVLAKINELKQRFPLPVKPVKDDDDDMDEEEEIEDETDYATNEELLAWCQSHGIEYSDYEDAIRRRAAYELDAFRNICKILIKNTRIRVLILSHNQLGAPNEDERVSLVPLRMLAKAIDVNETIKVLDLSSNMLGPLGFGIVCKALTKNISIVALDLSDNRLGAGSPDPDEDPEYEADDPVFGEELSGLEAVGEVLKKNKFLRCLRLAHNDIHSGGEGEEAPVVEVTDLDPEEDAMKPDVESWQDLPLWHLMGPLRQYHRLRVLDLSGNSLGPVGAHMVATALADNCSIEVLDLTGNDIGFHGLHYIAKVLLPSQKSVLHTLILRRNQLAGKKTSKSQQRMALAAMEAMAAALNGNGRLRRLSFACNYIGPTLASVMLSTIASVFFLEELDLESNDICGEVSAPHDTKALSYIASALYGSAICHQQPSLRVLNLSNNNIRSSGMKVLFPSPASMPISLVEVDLSRNYIGNAFESLTHLLADSPVLERLVLSHNAISNASALAECVEKNLYVARLDVSHNLLGSRVSQYCKDPQAQVGQVEKLIDVIVNHPTLRDIDLSYNEFEFVHGPILVKLCVKHQDKGRLRRINLGGNPGLQQCDIDGMVSALKGNDDVEAFYVSSTYPPTPFRSSALLPVGHDASLDDPAYRQQEQGSLLRLMHDAVHHCPSLLDINCDLQRGIVTDSEHGEDHLKAVEEIKQCLLLNALLSGDAKKNPEMYEST</sequence>
<organism evidence="1">
    <name type="scientific">Trypanosoma congolense (strain IL3000)</name>
    <dbReference type="NCBI Taxonomy" id="1068625"/>
    <lineage>
        <taxon>Eukaryota</taxon>
        <taxon>Discoba</taxon>
        <taxon>Euglenozoa</taxon>
        <taxon>Kinetoplastea</taxon>
        <taxon>Metakinetoplastina</taxon>
        <taxon>Trypanosomatida</taxon>
        <taxon>Trypanosomatidae</taxon>
        <taxon>Trypanosoma</taxon>
        <taxon>Nannomonas</taxon>
    </lineage>
</organism>
<dbReference type="PROSITE" id="PS51450">
    <property type="entry name" value="LRR"/>
    <property type="match status" value="1"/>
</dbReference>
<evidence type="ECO:0000313" key="1">
    <source>
        <dbReference type="EMBL" id="CCC95267.1"/>
    </source>
</evidence>
<dbReference type="Pfam" id="PF13516">
    <property type="entry name" value="LRR_6"/>
    <property type="match status" value="4"/>
</dbReference>
<accession>G0V0U6</accession>
<dbReference type="InterPro" id="IPR052394">
    <property type="entry name" value="LRR-containing"/>
</dbReference>
<dbReference type="InterPro" id="IPR001611">
    <property type="entry name" value="Leu-rich_rpt"/>
</dbReference>
<reference evidence="1" key="1">
    <citation type="journal article" date="2012" name="Proc. Natl. Acad. Sci. U.S.A.">
        <title>Antigenic diversity is generated by distinct evolutionary mechanisms in African trypanosome species.</title>
        <authorList>
            <person name="Jackson A.P."/>
            <person name="Berry A."/>
            <person name="Aslett M."/>
            <person name="Allison H.C."/>
            <person name="Burton P."/>
            <person name="Vavrova-Anderson J."/>
            <person name="Brown R."/>
            <person name="Browne H."/>
            <person name="Corton N."/>
            <person name="Hauser H."/>
            <person name="Gamble J."/>
            <person name="Gilderthorp R."/>
            <person name="Marcello L."/>
            <person name="McQuillan J."/>
            <person name="Otto T.D."/>
            <person name="Quail M.A."/>
            <person name="Sanders M.J."/>
            <person name="van Tonder A."/>
            <person name="Ginger M.L."/>
            <person name="Field M.C."/>
            <person name="Barry J.D."/>
            <person name="Hertz-Fowler C."/>
            <person name="Berriman M."/>
        </authorList>
    </citation>
    <scope>NUCLEOTIDE SEQUENCE</scope>
    <source>
        <strain evidence="1">IL3000</strain>
    </source>
</reference>
<dbReference type="AlphaFoldDB" id="G0V0U6"/>
<dbReference type="PANTHER" id="PTHR24114:SF2">
    <property type="entry name" value="F-BOX DOMAIN-CONTAINING PROTEIN-RELATED"/>
    <property type="match status" value="1"/>
</dbReference>
<dbReference type="VEuPathDB" id="TriTrypDB:TcIL3000.11.6930"/>
<dbReference type="Gene3D" id="3.80.10.10">
    <property type="entry name" value="Ribonuclease Inhibitor"/>
    <property type="match status" value="3"/>
</dbReference>
<proteinExistence type="predicted"/>
<dbReference type="SUPFAM" id="SSF52047">
    <property type="entry name" value="RNI-like"/>
    <property type="match status" value="2"/>
</dbReference>
<name>G0V0U6_TRYCI</name>
<protein>
    <submittedName>
        <fullName evidence="1">Uncharacterized protein TCIL3000_11_6930</fullName>
    </submittedName>
</protein>
<dbReference type="PANTHER" id="PTHR24114">
    <property type="entry name" value="LEUCINE RICH REPEAT FAMILY PROTEIN"/>
    <property type="match status" value="1"/>
</dbReference>